<comment type="caution">
    <text evidence="1">The sequence shown here is derived from an EMBL/GenBank/DDBJ whole genome shotgun (WGS) entry which is preliminary data.</text>
</comment>
<sequence>MDVEDVGGKGKPVVGDGVSSLFWKDPWLDGVSLDARYARLFDLAVNKFATVAEMFSLGRGANGEAWKWRRRLFAWEEGL</sequence>
<name>A0A392QZR5_9FABA</name>
<keyword evidence="2" id="KW-1185">Reference proteome</keyword>
<accession>A0A392QZR5</accession>
<keyword evidence="1" id="KW-0808">Transferase</keyword>
<feature type="non-terminal residue" evidence="1">
    <location>
        <position position="79"/>
    </location>
</feature>
<dbReference type="PANTHER" id="PTHR36617:SF5">
    <property type="entry name" value="OS05G0421675 PROTEIN"/>
    <property type="match status" value="1"/>
</dbReference>
<keyword evidence="1" id="KW-0548">Nucleotidyltransferase</keyword>
<evidence type="ECO:0000313" key="2">
    <source>
        <dbReference type="Proteomes" id="UP000265520"/>
    </source>
</evidence>
<keyword evidence="1" id="KW-0695">RNA-directed DNA polymerase</keyword>
<dbReference type="EMBL" id="LXQA010175362">
    <property type="protein sequence ID" value="MCI29841.1"/>
    <property type="molecule type" value="Genomic_DNA"/>
</dbReference>
<evidence type="ECO:0000313" key="1">
    <source>
        <dbReference type="EMBL" id="MCI29841.1"/>
    </source>
</evidence>
<dbReference type="AlphaFoldDB" id="A0A392QZR5"/>
<proteinExistence type="predicted"/>
<protein>
    <submittedName>
        <fullName evidence="1">Putative non-LTR retroelement reverse transcriptase related protein</fullName>
    </submittedName>
</protein>
<dbReference type="GO" id="GO:0003964">
    <property type="term" value="F:RNA-directed DNA polymerase activity"/>
    <property type="evidence" value="ECO:0007669"/>
    <property type="project" value="UniProtKB-KW"/>
</dbReference>
<dbReference type="PANTHER" id="PTHR36617">
    <property type="entry name" value="PROTEIN, PUTATIVE-RELATED"/>
    <property type="match status" value="1"/>
</dbReference>
<organism evidence="1 2">
    <name type="scientific">Trifolium medium</name>
    <dbReference type="NCBI Taxonomy" id="97028"/>
    <lineage>
        <taxon>Eukaryota</taxon>
        <taxon>Viridiplantae</taxon>
        <taxon>Streptophyta</taxon>
        <taxon>Embryophyta</taxon>
        <taxon>Tracheophyta</taxon>
        <taxon>Spermatophyta</taxon>
        <taxon>Magnoliopsida</taxon>
        <taxon>eudicotyledons</taxon>
        <taxon>Gunneridae</taxon>
        <taxon>Pentapetalae</taxon>
        <taxon>rosids</taxon>
        <taxon>fabids</taxon>
        <taxon>Fabales</taxon>
        <taxon>Fabaceae</taxon>
        <taxon>Papilionoideae</taxon>
        <taxon>50 kb inversion clade</taxon>
        <taxon>NPAAA clade</taxon>
        <taxon>Hologalegina</taxon>
        <taxon>IRL clade</taxon>
        <taxon>Trifolieae</taxon>
        <taxon>Trifolium</taxon>
    </lineage>
</organism>
<reference evidence="1 2" key="1">
    <citation type="journal article" date="2018" name="Front. Plant Sci.">
        <title>Red Clover (Trifolium pratense) and Zigzag Clover (T. medium) - A Picture of Genomic Similarities and Differences.</title>
        <authorList>
            <person name="Dluhosova J."/>
            <person name="Istvanek J."/>
            <person name="Nedelnik J."/>
            <person name="Repkova J."/>
        </authorList>
    </citation>
    <scope>NUCLEOTIDE SEQUENCE [LARGE SCALE GENOMIC DNA]</scope>
    <source>
        <strain evidence="2">cv. 10/8</strain>
        <tissue evidence="1">Leaf</tissue>
    </source>
</reference>
<dbReference type="Proteomes" id="UP000265520">
    <property type="component" value="Unassembled WGS sequence"/>
</dbReference>